<proteinExistence type="predicted"/>
<reference evidence="3" key="2">
    <citation type="submission" date="2022-01" db="EMBL/GenBank/DDBJ databases">
        <authorList>
            <person name="Yamashiro T."/>
            <person name="Shiraishi A."/>
            <person name="Satake H."/>
            <person name="Nakayama K."/>
        </authorList>
    </citation>
    <scope>NUCLEOTIDE SEQUENCE</scope>
</reference>
<keyword evidence="1" id="KW-0175">Coiled coil</keyword>
<evidence type="ECO:0000313" key="3">
    <source>
        <dbReference type="EMBL" id="GJS55720.1"/>
    </source>
</evidence>
<reference evidence="3" key="1">
    <citation type="journal article" date="2022" name="Int. J. Mol. Sci.">
        <title>Draft Genome of Tanacetum Coccineum: Genomic Comparison of Closely Related Tanacetum-Family Plants.</title>
        <authorList>
            <person name="Yamashiro T."/>
            <person name="Shiraishi A."/>
            <person name="Nakayama K."/>
            <person name="Satake H."/>
        </authorList>
    </citation>
    <scope>NUCLEOTIDE SEQUENCE</scope>
</reference>
<feature type="region of interest" description="Disordered" evidence="2">
    <location>
        <begin position="93"/>
        <end position="117"/>
    </location>
</feature>
<evidence type="ECO:0000256" key="1">
    <source>
        <dbReference type="SAM" id="Coils"/>
    </source>
</evidence>
<dbReference type="Proteomes" id="UP001151760">
    <property type="component" value="Unassembled WGS sequence"/>
</dbReference>
<feature type="coiled-coil region" evidence="1">
    <location>
        <begin position="123"/>
        <end position="175"/>
    </location>
</feature>
<evidence type="ECO:0000313" key="4">
    <source>
        <dbReference type="Proteomes" id="UP001151760"/>
    </source>
</evidence>
<dbReference type="EMBL" id="BQNB010008887">
    <property type="protein sequence ID" value="GJS55720.1"/>
    <property type="molecule type" value="Genomic_DNA"/>
</dbReference>
<comment type="caution">
    <text evidence="3">The sequence shown here is derived from an EMBL/GenBank/DDBJ whole genome shotgun (WGS) entry which is preliminary data.</text>
</comment>
<keyword evidence="4" id="KW-1185">Reference proteome</keyword>
<gene>
    <name evidence="3" type="ORF">Tco_0629082</name>
</gene>
<sequence length="200" mass="22906">MGTYKNVSQDIRDQLNAEAEAVQIILTGIDNDIYSTVDACPNACEMWKAIKEEAGVQLNAEQADWKDDTDDESEEQELEAHYMYMAQIQEVTPDSVDNSGPIFDDEPMHKDDQDETDNLDQERDLLASLIQKLKCEIDDSKNRNKFLESSNKELVDKLKGEIEDFKTKNKSLDIESIKYHFKESKHELSKLISDVLKILA</sequence>
<evidence type="ECO:0000256" key="2">
    <source>
        <dbReference type="SAM" id="MobiDB-lite"/>
    </source>
</evidence>
<organism evidence="3 4">
    <name type="scientific">Tanacetum coccineum</name>
    <dbReference type="NCBI Taxonomy" id="301880"/>
    <lineage>
        <taxon>Eukaryota</taxon>
        <taxon>Viridiplantae</taxon>
        <taxon>Streptophyta</taxon>
        <taxon>Embryophyta</taxon>
        <taxon>Tracheophyta</taxon>
        <taxon>Spermatophyta</taxon>
        <taxon>Magnoliopsida</taxon>
        <taxon>eudicotyledons</taxon>
        <taxon>Gunneridae</taxon>
        <taxon>Pentapetalae</taxon>
        <taxon>asterids</taxon>
        <taxon>campanulids</taxon>
        <taxon>Asterales</taxon>
        <taxon>Asteraceae</taxon>
        <taxon>Asteroideae</taxon>
        <taxon>Anthemideae</taxon>
        <taxon>Anthemidinae</taxon>
        <taxon>Tanacetum</taxon>
    </lineage>
</organism>
<name>A0ABQ4WS37_9ASTR</name>
<accession>A0ABQ4WS37</accession>
<protein>
    <submittedName>
        <fullName evidence="3">Uncharacterized protein</fullName>
    </submittedName>
</protein>